<feature type="transmembrane region" description="Helical" evidence="1">
    <location>
        <begin position="21"/>
        <end position="45"/>
    </location>
</feature>
<organism evidence="3">
    <name type="scientific">uncultured Chloroflexia bacterium</name>
    <dbReference type="NCBI Taxonomy" id="1672391"/>
    <lineage>
        <taxon>Bacteria</taxon>
        <taxon>Bacillati</taxon>
        <taxon>Chloroflexota</taxon>
        <taxon>Chloroflexia</taxon>
        <taxon>environmental samples</taxon>
    </lineage>
</organism>
<keyword evidence="1" id="KW-0472">Membrane</keyword>
<dbReference type="PANTHER" id="PTHR37938">
    <property type="entry name" value="BLL0215 PROTEIN"/>
    <property type="match status" value="1"/>
</dbReference>
<name>A0A6J4JFT0_9CHLR</name>
<feature type="domain" description="YdbS-like PH" evidence="2">
    <location>
        <begin position="315"/>
        <end position="372"/>
    </location>
</feature>
<dbReference type="EMBL" id="CADCTK010000736">
    <property type="protein sequence ID" value="CAA9277992.1"/>
    <property type="molecule type" value="Genomic_DNA"/>
</dbReference>
<keyword evidence="1" id="KW-0812">Transmembrane</keyword>
<evidence type="ECO:0000313" key="3">
    <source>
        <dbReference type="EMBL" id="CAA9277992.1"/>
    </source>
</evidence>
<dbReference type="AlphaFoldDB" id="A0A6J4JFT0"/>
<proteinExistence type="predicted"/>
<reference evidence="3" key="1">
    <citation type="submission" date="2020-02" db="EMBL/GenBank/DDBJ databases">
        <authorList>
            <person name="Meier V. D."/>
        </authorList>
    </citation>
    <scope>NUCLEOTIDE SEQUENCE</scope>
    <source>
        <strain evidence="3">AVDCRST_MAG26</strain>
    </source>
</reference>
<feature type="transmembrane region" description="Helical" evidence="1">
    <location>
        <begin position="65"/>
        <end position="85"/>
    </location>
</feature>
<protein>
    <recommendedName>
        <fullName evidence="2">YdbS-like PH domain-containing protein</fullName>
    </recommendedName>
</protein>
<gene>
    <name evidence="3" type="ORF">AVDCRST_MAG26-3178</name>
</gene>
<dbReference type="PANTHER" id="PTHR37938:SF1">
    <property type="entry name" value="BLL0215 PROTEIN"/>
    <property type="match status" value="1"/>
</dbReference>
<feature type="transmembrane region" description="Helical" evidence="1">
    <location>
        <begin position="265"/>
        <end position="288"/>
    </location>
</feature>
<feature type="transmembrane region" description="Helical" evidence="1">
    <location>
        <begin position="236"/>
        <end position="259"/>
    </location>
</feature>
<accession>A0A6J4JFT0</accession>
<evidence type="ECO:0000259" key="2">
    <source>
        <dbReference type="Pfam" id="PF03703"/>
    </source>
</evidence>
<keyword evidence="1" id="KW-1133">Transmembrane helix</keyword>
<sequence>MAQPRIRPEGDERWIYIAHRHWIALLMRSAVPLLLGLMLGVLLLWRILGRGPDFLGRVPPILDLVNVLLVLGGGLMAAALVYIYVDWKNDHLIVSNKRLILEDQTLLLAFTYETITLDRIQNVNVRMENFLQYALKYGRVEVQAAGPTAPIVFDRAQRPRQIQTEVMKEVNREKRDQEQRRLATAVQRRLNPNAPSPPTPVVPVEQGLRTTNSRLQSLFPLGPVLQGSTITWHRHWLVLVGKLLLPTFALLGWLVALVVLPRLALLGAAATTLVLLVALIAIAFSFFWQFDNWRNDVYILEPTRLIDLARLPFGLFEDRREAPLGVIQNINASAPNLIARIFGYGDVLVETAGTLGNFTFSDVPDPDQVQRIVFEYMERFKWQMREREWNNAIQIMEMYDQARRGGTNPP</sequence>
<dbReference type="Pfam" id="PF03703">
    <property type="entry name" value="bPH_2"/>
    <property type="match status" value="1"/>
</dbReference>
<dbReference type="InterPro" id="IPR005182">
    <property type="entry name" value="YdbS-like_PH"/>
</dbReference>
<evidence type="ECO:0000256" key="1">
    <source>
        <dbReference type="SAM" id="Phobius"/>
    </source>
</evidence>